<sequence>MLTTLTKTTTKSITNTKLLIATLVALLAGGVAFLVSPPLKDNIAESLSVLESIFEGRFKINTNLNAKLNTELNCQDNKDDDNDGKFDCFDTDCQKCDDNNADTIDYCSESCQHIDLNKEIGVKPSEIICAKVFSGSDTSGTKIPIVFVADGYATQDSFDSKIVYGDFDPPNLYGMPKNRNIKGFDLSVQQELDKNGIGLFGLEPYKTNKEKFDVYTLKSAISWGCGEAGSNIQSKNCPQETIRKIIKAECQIYNVQPYIVALNINNYVGLGMGSFTYAMGNAFTHVAHEFGGHSFVGYLWDEYNKSIGGNVYFTYSNANNYGDAGCTNWCGSIDKNSACYSHYQTYQNCLKTNTFNYCFKQASNNYYNATGKGFKSDCNIGKNCLGSTGCYFGVNLYRQMNNDVLRWHWYGAGFKMPTISDDVYYKKLTTITDNNVKKTIILNPSFPIESNYYFDNDLDPLENDWWTVRWDHLDVEGCPKWCAGLDTKSQCYPYYQEFKQCAENKLKTTTSTFTQANDCWQQVSAKYKNSTGKNLVDGCALGLNCKNNAQCVWPGGGLVYPYATFRKNIAMPYWGYGAYSEKIIKDTIDTLFAKQNRLYVNIEAIKKSDPKICFQLHEDHLSDCLFNISKTLSKPADCALLNLNINKKICATDNNLMLKCTDYPQYNTKISEYCYYQVAVKNNDSSLCAKSALNKNLCYEEIGIKTNDIRKCALISASNPGEKDTCIWTIIGQTKNIKDCATNQIYPTSQDSCKSLVALTAGKIGKITDCKNLPERKYQEECYIEVAGVNKDIKICDNNISDAYNKKACYQKVAKATGDFKLCDKAEKIASAGMVLAGGGLTYTNLDWCYIEAAKTSGNISICQKLSYKSGCINEVAKAKKDSSYCDKIGSGDIHNVASCKLGVELEKNK</sequence>
<comment type="caution">
    <text evidence="1">The sequence shown here is derived from an EMBL/GenBank/DDBJ whole genome shotgun (WGS) entry which is preliminary data.</text>
</comment>
<proteinExistence type="predicted"/>
<dbReference type="GO" id="GO:0008237">
    <property type="term" value="F:metallopeptidase activity"/>
    <property type="evidence" value="ECO:0007669"/>
    <property type="project" value="InterPro"/>
</dbReference>
<evidence type="ECO:0000313" key="2">
    <source>
        <dbReference type="Proteomes" id="UP000231183"/>
    </source>
</evidence>
<protein>
    <submittedName>
        <fullName evidence="1">Uncharacterized protein</fullName>
    </submittedName>
</protein>
<name>A0A2M6W3A3_9BACT</name>
<evidence type="ECO:0000313" key="1">
    <source>
        <dbReference type="EMBL" id="PIT87279.1"/>
    </source>
</evidence>
<dbReference type="InterPro" id="IPR024079">
    <property type="entry name" value="MetalloPept_cat_dom_sf"/>
</dbReference>
<dbReference type="Proteomes" id="UP000231183">
    <property type="component" value="Unassembled WGS sequence"/>
</dbReference>
<reference evidence="2" key="1">
    <citation type="submission" date="2017-09" db="EMBL/GenBank/DDBJ databases">
        <title>Depth-based differentiation of microbial function through sediment-hosted aquifers and enrichment of novel symbionts in the deep terrestrial subsurface.</title>
        <authorList>
            <person name="Probst A.J."/>
            <person name="Ladd B."/>
            <person name="Jarett J.K."/>
            <person name="Geller-Mcgrath D.E."/>
            <person name="Sieber C.M.K."/>
            <person name="Emerson J.B."/>
            <person name="Anantharaman K."/>
            <person name="Thomas B.C."/>
            <person name="Malmstrom R."/>
            <person name="Stieglmeier M."/>
            <person name="Klingl A."/>
            <person name="Woyke T."/>
            <person name="Ryan C.M."/>
            <person name="Banfield J.F."/>
        </authorList>
    </citation>
    <scope>NUCLEOTIDE SEQUENCE [LARGE SCALE GENOMIC DNA]</scope>
</reference>
<dbReference type="Gene3D" id="3.40.390.10">
    <property type="entry name" value="Collagenase (Catalytic Domain)"/>
    <property type="match status" value="1"/>
</dbReference>
<accession>A0A2M6W3A3</accession>
<gene>
    <name evidence="1" type="ORF">COU31_03750</name>
</gene>
<organism evidence="1 2">
    <name type="scientific">Candidatus Magasanikbacteria bacterium CG10_big_fil_rev_8_21_14_0_10_40_10</name>
    <dbReference type="NCBI Taxonomy" id="1974648"/>
    <lineage>
        <taxon>Bacteria</taxon>
        <taxon>Candidatus Magasanikiibacteriota</taxon>
    </lineage>
</organism>
<dbReference type="EMBL" id="PFBX01000042">
    <property type="protein sequence ID" value="PIT87279.1"/>
    <property type="molecule type" value="Genomic_DNA"/>
</dbReference>
<dbReference type="AlphaFoldDB" id="A0A2M6W3A3"/>